<name>A0A4Y5Z8H9_9GAMM</name>
<dbReference type="GO" id="GO:0016787">
    <property type="term" value="F:hydrolase activity"/>
    <property type="evidence" value="ECO:0007669"/>
    <property type="project" value="UniProtKB-KW"/>
</dbReference>
<dbReference type="InterPro" id="IPR022742">
    <property type="entry name" value="Hydrolase_4"/>
</dbReference>
<dbReference type="AlphaFoldDB" id="A0A4Y5Z8H9"/>
<evidence type="ECO:0000259" key="1">
    <source>
        <dbReference type="Pfam" id="PF12146"/>
    </source>
</evidence>
<dbReference type="PANTHER" id="PTHR11614">
    <property type="entry name" value="PHOSPHOLIPASE-RELATED"/>
    <property type="match status" value="1"/>
</dbReference>
<gene>
    <name evidence="2" type="ORF">FIV34_14750</name>
</gene>
<dbReference type="Gene3D" id="3.40.50.1820">
    <property type="entry name" value="alpha/beta hydrolase"/>
    <property type="match status" value="1"/>
</dbReference>
<dbReference type="EMBL" id="CP041046">
    <property type="protein sequence ID" value="QDE41681.1"/>
    <property type="molecule type" value="Genomic_DNA"/>
</dbReference>
<keyword evidence="3" id="KW-1185">Reference proteome</keyword>
<organism evidence="2 3">
    <name type="scientific">Luteibacter pinisoli</name>
    <dbReference type="NCBI Taxonomy" id="2589080"/>
    <lineage>
        <taxon>Bacteria</taxon>
        <taxon>Pseudomonadati</taxon>
        <taxon>Pseudomonadota</taxon>
        <taxon>Gammaproteobacteria</taxon>
        <taxon>Lysobacterales</taxon>
        <taxon>Rhodanobacteraceae</taxon>
        <taxon>Luteibacter</taxon>
    </lineage>
</organism>
<evidence type="ECO:0000313" key="3">
    <source>
        <dbReference type="Proteomes" id="UP000316093"/>
    </source>
</evidence>
<protein>
    <submittedName>
        <fullName evidence="2">Alpha/beta hydrolase</fullName>
    </submittedName>
</protein>
<dbReference type="InterPro" id="IPR051044">
    <property type="entry name" value="MAG_DAG_Lipase"/>
</dbReference>
<dbReference type="Proteomes" id="UP000316093">
    <property type="component" value="Chromosome"/>
</dbReference>
<dbReference type="KEGG" id="lpy:FIV34_14750"/>
<sequence>MKPARRFGARTVATLLGIRFAYRFGSRLAPGRTVAHAARVFQTPLPSSRERAAQALATTTARRETINVGGEQIATYVWGDPTTQPYILLAHGWSSMGLRWQSWAAQLLARGWAAVAFDQPAHGHSGGTLCTLPDFVRTVTAVGRHYGDAEGVVAHSLGGAAVTLALGDGWTAKRVVLIAPAADPEAATSRFARFVRLASHLRGPLHDTLSRRTGVAIGDLHIRHHAPNRTQPAMIIHDFFDRDVPVEEGELYANLWPNSILLRTRRLGHRRIVDDEAVQTAALTFLSGVDFG</sequence>
<reference evidence="2 3" key="1">
    <citation type="submission" date="2019-06" db="EMBL/GenBank/DDBJ databases">
        <title>A complete genome sequence for Luteibacter pinisoli MAH-14.</title>
        <authorList>
            <person name="Baltrus D.A."/>
        </authorList>
    </citation>
    <scope>NUCLEOTIDE SEQUENCE [LARGE SCALE GENOMIC DNA]</scope>
    <source>
        <strain evidence="2 3">MAH-14</strain>
    </source>
</reference>
<dbReference type="Pfam" id="PF12146">
    <property type="entry name" value="Hydrolase_4"/>
    <property type="match status" value="1"/>
</dbReference>
<proteinExistence type="predicted"/>
<evidence type="ECO:0000313" key="2">
    <source>
        <dbReference type="EMBL" id="QDE41681.1"/>
    </source>
</evidence>
<dbReference type="SUPFAM" id="SSF53474">
    <property type="entry name" value="alpha/beta-Hydrolases"/>
    <property type="match status" value="1"/>
</dbReference>
<feature type="domain" description="Serine aminopeptidase S33" evidence="1">
    <location>
        <begin position="86"/>
        <end position="237"/>
    </location>
</feature>
<keyword evidence="2" id="KW-0378">Hydrolase</keyword>
<dbReference type="OrthoDB" id="9785847at2"/>
<dbReference type="InterPro" id="IPR029058">
    <property type="entry name" value="AB_hydrolase_fold"/>
</dbReference>
<accession>A0A4Y5Z8H9</accession>